<dbReference type="SUPFAM" id="SSF109854">
    <property type="entry name" value="DinB/YfiT-like putative metalloenzymes"/>
    <property type="match status" value="1"/>
</dbReference>
<dbReference type="InterPro" id="IPR034660">
    <property type="entry name" value="DinB/YfiT-like"/>
</dbReference>
<keyword evidence="3" id="KW-1185">Reference proteome</keyword>
<proteinExistence type="predicted"/>
<dbReference type="InterPro" id="IPR007061">
    <property type="entry name" value="MST-like"/>
</dbReference>
<organism evidence="2 3">
    <name type="scientific">Pseudonocardia hierapolitana</name>
    <dbReference type="NCBI Taxonomy" id="1128676"/>
    <lineage>
        <taxon>Bacteria</taxon>
        <taxon>Bacillati</taxon>
        <taxon>Actinomycetota</taxon>
        <taxon>Actinomycetes</taxon>
        <taxon>Pseudonocardiales</taxon>
        <taxon>Pseudonocardiaceae</taxon>
        <taxon>Pseudonocardia</taxon>
    </lineage>
</organism>
<dbReference type="AlphaFoldDB" id="A0A561SKC4"/>
<evidence type="ECO:0000313" key="3">
    <source>
        <dbReference type="Proteomes" id="UP000321261"/>
    </source>
</evidence>
<accession>A0A561SKC4</accession>
<comment type="caution">
    <text evidence="2">The sequence shown here is derived from an EMBL/GenBank/DDBJ whole genome shotgun (WGS) entry which is preliminary data.</text>
</comment>
<feature type="region of interest" description="Disordered" evidence="1">
    <location>
        <begin position="1"/>
        <end position="25"/>
    </location>
</feature>
<reference evidence="2 3" key="1">
    <citation type="submission" date="2019-06" db="EMBL/GenBank/DDBJ databases">
        <title>Sequencing the genomes of 1000 actinobacteria strains.</title>
        <authorList>
            <person name="Klenk H.-P."/>
        </authorList>
    </citation>
    <scope>NUCLEOTIDE SEQUENCE [LARGE SCALE GENOMIC DNA]</scope>
    <source>
        <strain evidence="2 3">DSM 45671</strain>
    </source>
</reference>
<dbReference type="EMBL" id="VIWU01000001">
    <property type="protein sequence ID" value="TWF75337.1"/>
    <property type="molecule type" value="Genomic_DNA"/>
</dbReference>
<feature type="compositionally biased region" description="Basic residues" evidence="1">
    <location>
        <begin position="1"/>
        <end position="12"/>
    </location>
</feature>
<protein>
    <submittedName>
        <fullName evidence="2">Uncharacterized protein DUF664</fullName>
    </submittedName>
</protein>
<sequence>MAGRRRSGKRRRDAGPPPTGPGEKDVLVGFLDYLREAVLATAHGVPEPQIRTPGVASGTNLLGLVKHLTHVERYWLLGEPVTDWAATFHAGRDETADDILRAYRDTAARANAVIAACPDLAAAGPRPGGRRGAAPSWRWTVTHMIEETGRHAGHADVLRELIDGATGR</sequence>
<dbReference type="Gene3D" id="1.20.120.450">
    <property type="entry name" value="dinb family like domain"/>
    <property type="match status" value="1"/>
</dbReference>
<evidence type="ECO:0000256" key="1">
    <source>
        <dbReference type="SAM" id="MobiDB-lite"/>
    </source>
</evidence>
<dbReference type="RefSeq" id="WP_246170235.1">
    <property type="nucleotide sequence ID" value="NZ_VIWU01000001.1"/>
</dbReference>
<dbReference type="Proteomes" id="UP000321261">
    <property type="component" value="Unassembled WGS sequence"/>
</dbReference>
<dbReference type="Pfam" id="PF04978">
    <property type="entry name" value="MST"/>
    <property type="match status" value="1"/>
</dbReference>
<evidence type="ECO:0000313" key="2">
    <source>
        <dbReference type="EMBL" id="TWF75337.1"/>
    </source>
</evidence>
<gene>
    <name evidence="2" type="ORF">FHX44_111221</name>
</gene>
<name>A0A561SKC4_9PSEU</name>